<organism evidence="1 2">
    <name type="scientific">Algimonas ampicilliniresistens</name>
    <dbReference type="NCBI Taxonomy" id="1298735"/>
    <lineage>
        <taxon>Bacteria</taxon>
        <taxon>Pseudomonadati</taxon>
        <taxon>Pseudomonadota</taxon>
        <taxon>Alphaproteobacteria</taxon>
        <taxon>Maricaulales</taxon>
        <taxon>Robiginitomaculaceae</taxon>
        <taxon>Algimonas</taxon>
    </lineage>
</organism>
<evidence type="ECO:0000313" key="1">
    <source>
        <dbReference type="EMBL" id="GLQ24651.1"/>
    </source>
</evidence>
<dbReference type="Proteomes" id="UP001161391">
    <property type="component" value="Unassembled WGS sequence"/>
</dbReference>
<accession>A0ABQ5VDK3</accession>
<comment type="caution">
    <text evidence="1">The sequence shown here is derived from an EMBL/GenBank/DDBJ whole genome shotgun (WGS) entry which is preliminary data.</text>
</comment>
<name>A0ABQ5VDK3_9PROT</name>
<keyword evidence="2" id="KW-1185">Reference proteome</keyword>
<dbReference type="EMBL" id="BSNK01000002">
    <property type="protein sequence ID" value="GLQ24651.1"/>
    <property type="molecule type" value="Genomic_DNA"/>
</dbReference>
<gene>
    <name evidence="1" type="ORF">GCM10007853_25250</name>
</gene>
<evidence type="ECO:0008006" key="3">
    <source>
        <dbReference type="Google" id="ProtNLM"/>
    </source>
</evidence>
<proteinExistence type="predicted"/>
<sequence length="71" mass="7722">MFIASGLRAARGAQTSLRRTILNDVANVLQCSPDELGFLFMDPVIAANDSDPVMMPDFHATLQSETRAAVR</sequence>
<reference evidence="1" key="1">
    <citation type="journal article" date="2014" name="Int. J. Syst. Evol. Microbiol.">
        <title>Complete genome of a new Firmicutes species belonging to the dominant human colonic microbiota ('Ruminococcus bicirculans') reveals two chromosomes and a selective capacity to utilize plant glucans.</title>
        <authorList>
            <consortium name="NISC Comparative Sequencing Program"/>
            <person name="Wegmann U."/>
            <person name="Louis P."/>
            <person name="Goesmann A."/>
            <person name="Henrissat B."/>
            <person name="Duncan S.H."/>
            <person name="Flint H.J."/>
        </authorList>
    </citation>
    <scope>NUCLEOTIDE SEQUENCE</scope>
    <source>
        <strain evidence="1">NBRC 108219</strain>
    </source>
</reference>
<evidence type="ECO:0000313" key="2">
    <source>
        <dbReference type="Proteomes" id="UP001161391"/>
    </source>
</evidence>
<protein>
    <recommendedName>
        <fullName evidence="3">XRE family transcriptional regulator</fullName>
    </recommendedName>
</protein>
<reference evidence="1" key="2">
    <citation type="submission" date="2023-01" db="EMBL/GenBank/DDBJ databases">
        <title>Draft genome sequence of Algimonas ampicilliniresistens strain NBRC 108219.</title>
        <authorList>
            <person name="Sun Q."/>
            <person name="Mori K."/>
        </authorList>
    </citation>
    <scope>NUCLEOTIDE SEQUENCE</scope>
    <source>
        <strain evidence="1">NBRC 108219</strain>
    </source>
</reference>